<dbReference type="Proteomes" id="UP000887116">
    <property type="component" value="Unassembled WGS sequence"/>
</dbReference>
<sequence>MVFPLSASKDKAWIRFCKKFFATLSFASSIALTFCVMSFIATGNEGKNIALSLTGISFVINRCALTIKMRDLMKIPRKLEIFEVNNYKIMKWIKVLGIASILIATFLTSYVIFVHTIPSTNKSNFLLNITFRKPLINTILGIAIEISIFLFGTVPMMGLMLFYTAICLHIRMIITDFTKNLLKQTELNYDNILRSYVIIKTMVEYVDGKLSFLIFNVIIYHSSAMFNSVSDFLHFSDIHSFVRRLGLHLYFITFFILFIIMTSSAALVCDASVQVGTVAMRISAETKKSSPSQQNFLSCAEKRIPLTVWNIAPITRNFIFGLLGAMLTYVILLDSLVKKNNCVE</sequence>
<evidence type="ECO:0000256" key="1">
    <source>
        <dbReference type="SAM" id="Phobius"/>
    </source>
</evidence>
<name>A0A8X6HPG0_TRICU</name>
<protein>
    <recommendedName>
        <fullName evidence="4">Gustatory receptor</fullName>
    </recommendedName>
</protein>
<feature type="transmembrane region" description="Helical" evidence="1">
    <location>
        <begin position="318"/>
        <end position="337"/>
    </location>
</feature>
<feature type="transmembrane region" description="Helical" evidence="1">
    <location>
        <begin position="135"/>
        <end position="163"/>
    </location>
</feature>
<evidence type="ECO:0008006" key="4">
    <source>
        <dbReference type="Google" id="ProtNLM"/>
    </source>
</evidence>
<dbReference type="OrthoDB" id="6437417at2759"/>
<dbReference type="AlphaFoldDB" id="A0A8X6HPG0"/>
<gene>
    <name evidence="2" type="primary">AVEN_53302_1</name>
    <name evidence="2" type="ORF">TNCT_468681</name>
</gene>
<keyword evidence="1" id="KW-0472">Membrane</keyword>
<feature type="transmembrane region" description="Helical" evidence="1">
    <location>
        <begin position="210"/>
        <end position="229"/>
    </location>
</feature>
<feature type="transmembrane region" description="Helical" evidence="1">
    <location>
        <begin position="249"/>
        <end position="273"/>
    </location>
</feature>
<organism evidence="2 3">
    <name type="scientific">Trichonephila clavata</name>
    <name type="common">Joro spider</name>
    <name type="synonym">Nephila clavata</name>
    <dbReference type="NCBI Taxonomy" id="2740835"/>
    <lineage>
        <taxon>Eukaryota</taxon>
        <taxon>Metazoa</taxon>
        <taxon>Ecdysozoa</taxon>
        <taxon>Arthropoda</taxon>
        <taxon>Chelicerata</taxon>
        <taxon>Arachnida</taxon>
        <taxon>Araneae</taxon>
        <taxon>Araneomorphae</taxon>
        <taxon>Entelegynae</taxon>
        <taxon>Araneoidea</taxon>
        <taxon>Nephilidae</taxon>
        <taxon>Trichonephila</taxon>
    </lineage>
</organism>
<reference evidence="2" key="1">
    <citation type="submission" date="2020-07" db="EMBL/GenBank/DDBJ databases">
        <title>Multicomponent nature underlies the extraordinary mechanical properties of spider dragline silk.</title>
        <authorList>
            <person name="Kono N."/>
            <person name="Nakamura H."/>
            <person name="Mori M."/>
            <person name="Yoshida Y."/>
            <person name="Ohtoshi R."/>
            <person name="Malay A.D."/>
            <person name="Moran D.A.P."/>
            <person name="Tomita M."/>
            <person name="Numata K."/>
            <person name="Arakawa K."/>
        </authorList>
    </citation>
    <scope>NUCLEOTIDE SEQUENCE</scope>
</reference>
<feature type="transmembrane region" description="Helical" evidence="1">
    <location>
        <begin position="49"/>
        <end position="67"/>
    </location>
</feature>
<dbReference type="EMBL" id="BMAO01013691">
    <property type="protein sequence ID" value="GFQ90429.1"/>
    <property type="molecule type" value="Genomic_DNA"/>
</dbReference>
<keyword evidence="1" id="KW-0812">Transmembrane</keyword>
<feature type="transmembrane region" description="Helical" evidence="1">
    <location>
        <begin position="95"/>
        <end position="115"/>
    </location>
</feature>
<keyword evidence="1" id="KW-1133">Transmembrane helix</keyword>
<evidence type="ECO:0000313" key="3">
    <source>
        <dbReference type="Proteomes" id="UP000887116"/>
    </source>
</evidence>
<evidence type="ECO:0000313" key="2">
    <source>
        <dbReference type="EMBL" id="GFQ90429.1"/>
    </source>
</evidence>
<accession>A0A8X6HPG0</accession>
<keyword evidence="3" id="KW-1185">Reference proteome</keyword>
<proteinExistence type="predicted"/>
<feature type="transmembrane region" description="Helical" evidence="1">
    <location>
        <begin position="20"/>
        <end position="43"/>
    </location>
</feature>
<comment type="caution">
    <text evidence="2">The sequence shown here is derived from an EMBL/GenBank/DDBJ whole genome shotgun (WGS) entry which is preliminary data.</text>
</comment>